<evidence type="ECO:0000256" key="7">
    <source>
        <dbReference type="ARBA" id="ARBA00022490"/>
    </source>
</evidence>
<dbReference type="CDD" id="cd06223">
    <property type="entry name" value="PRTases_typeI"/>
    <property type="match status" value="1"/>
</dbReference>
<dbReference type="NCBIfam" id="NF002634">
    <property type="entry name" value="PRK02304.1-3"/>
    <property type="match status" value="1"/>
</dbReference>
<evidence type="ECO:0000256" key="1">
    <source>
        <dbReference type="ARBA" id="ARBA00000868"/>
    </source>
</evidence>
<dbReference type="NCBIfam" id="NF002636">
    <property type="entry name" value="PRK02304.1-5"/>
    <property type="match status" value="1"/>
</dbReference>
<accession>A0ABY4N078</accession>
<evidence type="ECO:0000313" key="13">
    <source>
        <dbReference type="EMBL" id="UQN16096.1"/>
    </source>
</evidence>
<dbReference type="PANTHER" id="PTHR32315:SF3">
    <property type="entry name" value="ADENINE PHOSPHORIBOSYLTRANSFERASE"/>
    <property type="match status" value="1"/>
</dbReference>
<dbReference type="InterPro" id="IPR029057">
    <property type="entry name" value="PRTase-like"/>
</dbReference>
<keyword evidence="10 11" id="KW-0660">Purine salvage</keyword>
<evidence type="ECO:0000256" key="6">
    <source>
        <dbReference type="ARBA" id="ARBA00011893"/>
    </source>
</evidence>
<evidence type="ECO:0000256" key="4">
    <source>
        <dbReference type="ARBA" id="ARBA00004659"/>
    </source>
</evidence>
<comment type="catalytic activity">
    <reaction evidence="1 11">
        <text>AMP + diphosphate = 5-phospho-alpha-D-ribose 1-diphosphate + adenine</text>
        <dbReference type="Rhea" id="RHEA:16609"/>
        <dbReference type="ChEBI" id="CHEBI:16708"/>
        <dbReference type="ChEBI" id="CHEBI:33019"/>
        <dbReference type="ChEBI" id="CHEBI:58017"/>
        <dbReference type="ChEBI" id="CHEBI:456215"/>
        <dbReference type="EC" id="2.4.2.7"/>
    </reaction>
</comment>
<protein>
    <recommendedName>
        <fullName evidence="6 11">Adenine phosphoribosyltransferase</fullName>
        <shortName evidence="11">APRT</shortName>
        <ecNumber evidence="6 11">2.4.2.7</ecNumber>
    </recommendedName>
</protein>
<dbReference type="EC" id="2.4.2.7" evidence="6 11"/>
<comment type="pathway">
    <text evidence="4 11">Purine metabolism; AMP biosynthesis via salvage pathway; AMP from adenine: step 1/1.</text>
</comment>
<keyword evidence="7 11" id="KW-0963">Cytoplasm</keyword>
<comment type="function">
    <text evidence="2 11">Catalyzes a salvage reaction resulting in the formation of AMP, that is energically less costly than de novo synthesis.</text>
</comment>
<evidence type="ECO:0000259" key="12">
    <source>
        <dbReference type="Pfam" id="PF00156"/>
    </source>
</evidence>
<dbReference type="PANTHER" id="PTHR32315">
    <property type="entry name" value="ADENINE PHOSPHORIBOSYLTRANSFERASE"/>
    <property type="match status" value="1"/>
</dbReference>
<reference evidence="13" key="1">
    <citation type="submission" date="2022-05" db="EMBL/GenBank/DDBJ databases">
        <title>Complete genome sequence of toluene-degrading Gulosibacter sediminis strain ACHW.36C.</title>
        <authorList>
            <person name="Wai A.C."/>
            <person name="Lai G.K."/>
            <person name="Griffin S.D."/>
            <person name="Leung F.C."/>
        </authorList>
    </citation>
    <scope>NUCLEOTIDE SEQUENCE [LARGE SCALE GENOMIC DNA]</scope>
    <source>
        <strain evidence="13">ACHW.36C</strain>
    </source>
</reference>
<proteinExistence type="inferred from homology"/>
<dbReference type="Pfam" id="PF00156">
    <property type="entry name" value="Pribosyltran"/>
    <property type="match status" value="1"/>
</dbReference>
<feature type="domain" description="Phosphoribosyltransferase" evidence="12">
    <location>
        <begin position="41"/>
        <end position="145"/>
    </location>
</feature>
<dbReference type="InterPro" id="IPR050054">
    <property type="entry name" value="UPRTase/APRTase"/>
</dbReference>
<dbReference type="InterPro" id="IPR005764">
    <property type="entry name" value="Ade_phspho_trans"/>
</dbReference>
<comment type="subunit">
    <text evidence="11">Homodimer.</text>
</comment>
<comment type="similarity">
    <text evidence="5 11">Belongs to the purine/pyrimidine phosphoribosyltransferase family.</text>
</comment>
<name>A0ABY4N078_9MICO</name>
<evidence type="ECO:0000256" key="5">
    <source>
        <dbReference type="ARBA" id="ARBA00008391"/>
    </source>
</evidence>
<evidence type="ECO:0000256" key="8">
    <source>
        <dbReference type="ARBA" id="ARBA00022676"/>
    </source>
</evidence>
<dbReference type="SUPFAM" id="SSF53271">
    <property type="entry name" value="PRTase-like"/>
    <property type="match status" value="1"/>
</dbReference>
<evidence type="ECO:0000256" key="9">
    <source>
        <dbReference type="ARBA" id="ARBA00022679"/>
    </source>
</evidence>
<keyword evidence="9 11" id="KW-0808">Transferase</keyword>
<organism evidence="13">
    <name type="scientific">Gulosibacter sediminis</name>
    <dbReference type="NCBI Taxonomy" id="1729695"/>
    <lineage>
        <taxon>Bacteria</taxon>
        <taxon>Bacillati</taxon>
        <taxon>Actinomycetota</taxon>
        <taxon>Actinomycetes</taxon>
        <taxon>Micrococcales</taxon>
        <taxon>Microbacteriaceae</taxon>
        <taxon>Gulosibacter</taxon>
    </lineage>
</organism>
<evidence type="ECO:0000256" key="2">
    <source>
        <dbReference type="ARBA" id="ARBA00003968"/>
    </source>
</evidence>
<dbReference type="HAMAP" id="MF_00004">
    <property type="entry name" value="Aden_phosphoribosyltr"/>
    <property type="match status" value="1"/>
</dbReference>
<evidence type="ECO:0000256" key="3">
    <source>
        <dbReference type="ARBA" id="ARBA00004496"/>
    </source>
</evidence>
<evidence type="ECO:0000256" key="10">
    <source>
        <dbReference type="ARBA" id="ARBA00022726"/>
    </source>
</evidence>
<keyword evidence="8 11" id="KW-0328">Glycosyltransferase</keyword>
<comment type="subcellular location">
    <subcellularLocation>
        <location evidence="3 11">Cytoplasm</location>
    </subcellularLocation>
</comment>
<dbReference type="GO" id="GO:0003999">
    <property type="term" value="F:adenine phosphoribosyltransferase activity"/>
    <property type="evidence" value="ECO:0007669"/>
    <property type="project" value="UniProtKB-EC"/>
</dbReference>
<dbReference type="Gene3D" id="3.40.50.2020">
    <property type="match status" value="1"/>
</dbReference>
<sequence length="165" mass="17427">MRQVRSIPDYPEPGVLFRDVLPLFAQPHAFDVVLRALVAPFNGTYDVVAGVEARGFLIAGAVAARVGCGLVPIRKAGKLPKPAASRSYDLEYGSATIEMQRDVAPGTRILILDDVLATGGTLAASCALVRDLGYEVAGVGALIELAELAGRPRLEGESLHSVEVF</sequence>
<dbReference type="InterPro" id="IPR000836">
    <property type="entry name" value="PRTase_dom"/>
</dbReference>
<evidence type="ECO:0000256" key="11">
    <source>
        <dbReference type="HAMAP-Rule" id="MF_00004"/>
    </source>
</evidence>
<gene>
    <name evidence="11" type="primary">apt</name>
    <name evidence="13" type="ORF">M3M28_06070</name>
</gene>
<dbReference type="EMBL" id="CP097160">
    <property type="protein sequence ID" value="UQN16096.1"/>
    <property type="molecule type" value="Genomic_DNA"/>
</dbReference>